<comment type="caution">
    <text evidence="1">The sequence shown here is derived from an EMBL/GenBank/DDBJ whole genome shotgun (WGS) entry which is preliminary data.</text>
</comment>
<evidence type="ECO:0000313" key="1">
    <source>
        <dbReference type="EMBL" id="KAK9281162.1"/>
    </source>
</evidence>
<name>A0AAP0RRD0_LIQFO</name>
<organism evidence="1 2">
    <name type="scientific">Liquidambar formosana</name>
    <name type="common">Formosan gum</name>
    <dbReference type="NCBI Taxonomy" id="63359"/>
    <lineage>
        <taxon>Eukaryota</taxon>
        <taxon>Viridiplantae</taxon>
        <taxon>Streptophyta</taxon>
        <taxon>Embryophyta</taxon>
        <taxon>Tracheophyta</taxon>
        <taxon>Spermatophyta</taxon>
        <taxon>Magnoliopsida</taxon>
        <taxon>eudicotyledons</taxon>
        <taxon>Gunneridae</taxon>
        <taxon>Pentapetalae</taxon>
        <taxon>Saxifragales</taxon>
        <taxon>Altingiaceae</taxon>
        <taxon>Liquidambar</taxon>
    </lineage>
</organism>
<protein>
    <submittedName>
        <fullName evidence="1">Uncharacterized protein</fullName>
    </submittedName>
</protein>
<dbReference type="EMBL" id="JBBPBK010000007">
    <property type="protein sequence ID" value="KAK9281162.1"/>
    <property type="molecule type" value="Genomic_DNA"/>
</dbReference>
<evidence type="ECO:0000313" key="2">
    <source>
        <dbReference type="Proteomes" id="UP001415857"/>
    </source>
</evidence>
<keyword evidence="2" id="KW-1185">Reference proteome</keyword>
<proteinExistence type="predicted"/>
<dbReference type="AlphaFoldDB" id="A0AAP0RRD0"/>
<sequence length="63" mass="7010">MFLAGKDGSVDSISNGIWDVAWGNQLLWGYQESMDTDLQRTFNLAVENGITFSIQLILMVLAD</sequence>
<reference evidence="1 2" key="1">
    <citation type="journal article" date="2024" name="Plant J.">
        <title>Genome sequences and population genomics reveal climatic adaptation and genomic divergence between two closely related sweetgum species.</title>
        <authorList>
            <person name="Xu W.Q."/>
            <person name="Ren C.Q."/>
            <person name="Zhang X.Y."/>
            <person name="Comes H.P."/>
            <person name="Liu X.H."/>
            <person name="Li Y.G."/>
            <person name="Kettle C.J."/>
            <person name="Jalonen R."/>
            <person name="Gaisberger H."/>
            <person name="Ma Y.Z."/>
            <person name="Qiu Y.X."/>
        </authorList>
    </citation>
    <scope>NUCLEOTIDE SEQUENCE [LARGE SCALE GENOMIC DNA]</scope>
    <source>
        <strain evidence="1">Hangzhou</strain>
    </source>
</reference>
<dbReference type="Proteomes" id="UP001415857">
    <property type="component" value="Unassembled WGS sequence"/>
</dbReference>
<accession>A0AAP0RRD0</accession>
<gene>
    <name evidence="1" type="ORF">L1049_004056</name>
</gene>